<organism evidence="3 4">
    <name type="scientific">Novipirellula caenicola</name>
    <dbReference type="NCBI Taxonomy" id="1536901"/>
    <lineage>
        <taxon>Bacteria</taxon>
        <taxon>Pseudomonadati</taxon>
        <taxon>Planctomycetota</taxon>
        <taxon>Planctomycetia</taxon>
        <taxon>Pirellulales</taxon>
        <taxon>Pirellulaceae</taxon>
        <taxon>Novipirellula</taxon>
    </lineage>
</organism>
<dbReference type="SUPFAM" id="SSF52172">
    <property type="entry name" value="CheY-like"/>
    <property type="match status" value="1"/>
</dbReference>
<evidence type="ECO:0000313" key="3">
    <source>
        <dbReference type="EMBL" id="GAA5507249.1"/>
    </source>
</evidence>
<sequence length="643" mass="68919">MFCFPRAIALVPLVAALIVAAPWSENLVAQDGFFDVPADPPLFGDALDAAPEPAAADDPASEAAADPLSEQLQIKARRGDIQLAESVSALVRVGRWSEANTLLSEAAARQIDDSVLAAMAAQIEPSLRLKMVRSEQLEEPARKFVEKLSAAATANAQSETRLTTAIDRLDAASVDVRIDAIRTLLAGGNHAIRAMVNSVVSASPPAPSDDILRTMLRLGDGGVDALRQLALYGTPPERLAALKALVRINRKAATNELVTALLAADSTQNEIDFATTQLRNASAGTINTAAGIDFLANRLQRLRETVKTVDNDFQTRILWSVNADRKSVDFREVQTMLAAYRDAADAAARLRRIGSLPRSVANEVVAAELSYRVILDPDWGDKTQLESFASEFAATLQSAAWVGILANAVDSGDVPAAVGVLRLIGSLSDASQQNDLLLSAAPNPSPLVMAAISAEPRIRYEAATVIAAMPVQYDYPGSSLVLKTLHEMASLESLPMAILVETEAELILAQETILKQLGFAVRIAHSVAGAERAVAGSSDLRLIVSKTNLADASPIELIDRVRRHSIGEAVPIVFFGDVVAPINSDRWSAAIRWMPTPPSSPQAYAELLDAIALRNRLPELTQLDRELYRQTGIAALEQRRSQP</sequence>
<dbReference type="Proteomes" id="UP001416858">
    <property type="component" value="Unassembled WGS sequence"/>
</dbReference>
<name>A0ABP9VPY3_9BACT</name>
<feature type="region of interest" description="Disordered" evidence="1">
    <location>
        <begin position="45"/>
        <end position="67"/>
    </location>
</feature>
<keyword evidence="4" id="KW-1185">Reference proteome</keyword>
<dbReference type="EMBL" id="BAABRO010000005">
    <property type="protein sequence ID" value="GAA5507249.1"/>
    <property type="molecule type" value="Genomic_DNA"/>
</dbReference>
<comment type="caution">
    <text evidence="3">The sequence shown here is derived from an EMBL/GenBank/DDBJ whole genome shotgun (WGS) entry which is preliminary data.</text>
</comment>
<gene>
    <name evidence="3" type="ORF">Rcae01_02704</name>
</gene>
<evidence type="ECO:0000256" key="1">
    <source>
        <dbReference type="SAM" id="MobiDB-lite"/>
    </source>
</evidence>
<feature type="chain" id="PRO_5045985681" description="Response regulatory domain-containing protein" evidence="2">
    <location>
        <begin position="30"/>
        <end position="643"/>
    </location>
</feature>
<feature type="signal peptide" evidence="2">
    <location>
        <begin position="1"/>
        <end position="29"/>
    </location>
</feature>
<keyword evidence="2" id="KW-0732">Signal</keyword>
<evidence type="ECO:0000256" key="2">
    <source>
        <dbReference type="SAM" id="SignalP"/>
    </source>
</evidence>
<dbReference type="InterPro" id="IPR011006">
    <property type="entry name" value="CheY-like_superfamily"/>
</dbReference>
<proteinExistence type="predicted"/>
<dbReference type="RefSeq" id="WP_345684127.1">
    <property type="nucleotide sequence ID" value="NZ_BAABRO010000005.1"/>
</dbReference>
<evidence type="ECO:0000313" key="4">
    <source>
        <dbReference type="Proteomes" id="UP001416858"/>
    </source>
</evidence>
<protein>
    <recommendedName>
        <fullName evidence="5">Response regulatory domain-containing protein</fullName>
    </recommendedName>
</protein>
<accession>A0ABP9VPY3</accession>
<evidence type="ECO:0008006" key="5">
    <source>
        <dbReference type="Google" id="ProtNLM"/>
    </source>
</evidence>
<reference evidence="3 4" key="1">
    <citation type="submission" date="2024-02" db="EMBL/GenBank/DDBJ databases">
        <title>Rhodopirellula caenicola NBRC 110016.</title>
        <authorList>
            <person name="Ichikawa N."/>
            <person name="Katano-Makiyama Y."/>
            <person name="Hidaka K."/>
        </authorList>
    </citation>
    <scope>NUCLEOTIDE SEQUENCE [LARGE SCALE GENOMIC DNA]</scope>
    <source>
        <strain evidence="3 4">NBRC 110016</strain>
    </source>
</reference>